<dbReference type="EMBL" id="PKPP01002521">
    <property type="protein sequence ID" value="PWA74723.1"/>
    <property type="molecule type" value="Genomic_DNA"/>
</dbReference>
<keyword evidence="4" id="KW-1185">Reference proteome</keyword>
<feature type="domain" description="X8" evidence="2">
    <location>
        <begin position="93"/>
        <end position="176"/>
    </location>
</feature>
<dbReference type="AlphaFoldDB" id="A0A2U1NMI2"/>
<dbReference type="PANTHER" id="PTHR31044">
    <property type="entry name" value="BETA-1,3 GLUCANASE"/>
    <property type="match status" value="1"/>
</dbReference>
<keyword evidence="1" id="KW-0732">Signal</keyword>
<dbReference type="SMART" id="SM00768">
    <property type="entry name" value="X8"/>
    <property type="match status" value="2"/>
</dbReference>
<dbReference type="GO" id="GO:0009506">
    <property type="term" value="C:plasmodesma"/>
    <property type="evidence" value="ECO:0007669"/>
    <property type="project" value="UniProtKB-ARBA"/>
</dbReference>
<reference evidence="3 4" key="1">
    <citation type="journal article" date="2018" name="Mol. Plant">
        <title>The genome of Artemisia annua provides insight into the evolution of Asteraceae family and artemisinin biosynthesis.</title>
        <authorList>
            <person name="Shen Q."/>
            <person name="Zhang L."/>
            <person name="Liao Z."/>
            <person name="Wang S."/>
            <person name="Yan T."/>
            <person name="Shi P."/>
            <person name="Liu M."/>
            <person name="Fu X."/>
            <person name="Pan Q."/>
            <person name="Wang Y."/>
            <person name="Lv Z."/>
            <person name="Lu X."/>
            <person name="Zhang F."/>
            <person name="Jiang W."/>
            <person name="Ma Y."/>
            <person name="Chen M."/>
            <person name="Hao X."/>
            <person name="Li L."/>
            <person name="Tang Y."/>
            <person name="Lv G."/>
            <person name="Zhou Y."/>
            <person name="Sun X."/>
            <person name="Brodelius P.E."/>
            <person name="Rose J.K.C."/>
            <person name="Tang K."/>
        </authorList>
    </citation>
    <scope>NUCLEOTIDE SEQUENCE [LARGE SCALE GENOMIC DNA]</scope>
    <source>
        <strain evidence="4">cv. Huhao1</strain>
        <tissue evidence="3">Leaf</tissue>
    </source>
</reference>
<proteinExistence type="predicted"/>
<accession>A0A2U1NMI2</accession>
<feature type="domain" description="X8" evidence="2">
    <location>
        <begin position="191"/>
        <end position="272"/>
    </location>
</feature>
<dbReference type="Proteomes" id="UP000245207">
    <property type="component" value="Unassembled WGS sequence"/>
</dbReference>
<sequence>MKEHTTNSMDAVGLTSGSVCDPTAHPKEKPMASIAKNISLLYCNSIEIAKMRVPANDQANVHAQKNTTKDPMGPFFRDSGGFIAAWLWRLPKTWCVAKPSSSQATLQENVNYACSEVDCKILQKGGACYSLDNLINHASIAMNIYYQCKGRNTWNCHFGESGLITLTDPSYGGCHIHIQHGITFFITYKKTWCVAKPSSLQATLQENVDYACSHVDCKILQKDGACYVPDTLINHASVAMNIYYQSNGRNQWDCHFGESGLTTLTEPSECGTMVYSAITCDFSPELENIFSSYQKHHDDILSDEDNEYSDIVNFDAIVYDNIPQLPQQKEKFRSITDEPGYHPKRDCEEFWVDLFDADIWDEDEIARPLVEDGDSQDELDSLTTKSGTNLLNIIDPVTNHLASFPKLVSKQKNDEVEFITLPNEAYKAPVINPFLVELEKEFKDELMDTTMIEEDDFNPMKDIEELELLIAGDPLIFYGSQGMPYYQWNKQRRKETH</sequence>
<organism evidence="3 4">
    <name type="scientific">Artemisia annua</name>
    <name type="common">Sweet wormwood</name>
    <dbReference type="NCBI Taxonomy" id="35608"/>
    <lineage>
        <taxon>Eukaryota</taxon>
        <taxon>Viridiplantae</taxon>
        <taxon>Streptophyta</taxon>
        <taxon>Embryophyta</taxon>
        <taxon>Tracheophyta</taxon>
        <taxon>Spermatophyta</taxon>
        <taxon>Magnoliopsida</taxon>
        <taxon>eudicotyledons</taxon>
        <taxon>Gunneridae</taxon>
        <taxon>Pentapetalae</taxon>
        <taxon>asterids</taxon>
        <taxon>campanulids</taxon>
        <taxon>Asterales</taxon>
        <taxon>Asteraceae</taxon>
        <taxon>Asteroideae</taxon>
        <taxon>Anthemideae</taxon>
        <taxon>Artemisiinae</taxon>
        <taxon>Artemisia</taxon>
    </lineage>
</organism>
<dbReference type="InterPro" id="IPR044788">
    <property type="entry name" value="X8_dom_prot"/>
</dbReference>
<evidence type="ECO:0000313" key="4">
    <source>
        <dbReference type="Proteomes" id="UP000245207"/>
    </source>
</evidence>
<evidence type="ECO:0000313" key="3">
    <source>
        <dbReference type="EMBL" id="PWA74723.1"/>
    </source>
</evidence>
<dbReference type="STRING" id="35608.A0A2U1NMI2"/>
<name>A0A2U1NMI2_ARTAN</name>
<protein>
    <submittedName>
        <fullName evidence="3">Carbohydrate-binding X8 domain superfamily protein</fullName>
    </submittedName>
</protein>
<dbReference type="OrthoDB" id="1928574at2759"/>
<evidence type="ECO:0000256" key="1">
    <source>
        <dbReference type="ARBA" id="ARBA00022729"/>
    </source>
</evidence>
<gene>
    <name evidence="3" type="ORF">CTI12_AA248480</name>
</gene>
<dbReference type="Gene3D" id="1.20.58.1040">
    <property type="match status" value="2"/>
</dbReference>
<evidence type="ECO:0000259" key="2">
    <source>
        <dbReference type="SMART" id="SM00768"/>
    </source>
</evidence>
<dbReference type="Pfam" id="PF07983">
    <property type="entry name" value="X8"/>
    <property type="match status" value="2"/>
</dbReference>
<comment type="caution">
    <text evidence="3">The sequence shown here is derived from an EMBL/GenBank/DDBJ whole genome shotgun (WGS) entry which is preliminary data.</text>
</comment>
<dbReference type="PANTHER" id="PTHR31044:SF57">
    <property type="entry name" value="CARBOHYDRATE-BINDING X8 DOMAIN SUPERFAMILY PROTEIN"/>
    <property type="match status" value="1"/>
</dbReference>
<dbReference type="InterPro" id="IPR012946">
    <property type="entry name" value="X8"/>
</dbReference>